<dbReference type="Proteomes" id="UP001500610">
    <property type="component" value="Unassembled WGS sequence"/>
</dbReference>
<name>A0ABP9HZN1_9ACTN</name>
<evidence type="ECO:0000313" key="2">
    <source>
        <dbReference type="EMBL" id="GAA4983499.1"/>
    </source>
</evidence>
<organism evidence="2 3">
    <name type="scientific">Streptomyces hyderabadensis</name>
    <dbReference type="NCBI Taxonomy" id="598549"/>
    <lineage>
        <taxon>Bacteria</taxon>
        <taxon>Bacillati</taxon>
        <taxon>Actinomycetota</taxon>
        <taxon>Actinomycetes</taxon>
        <taxon>Kitasatosporales</taxon>
        <taxon>Streptomycetaceae</taxon>
        <taxon>Streptomyces</taxon>
    </lineage>
</organism>
<dbReference type="EMBL" id="BAABIV010000009">
    <property type="protein sequence ID" value="GAA4983499.1"/>
    <property type="molecule type" value="Genomic_DNA"/>
</dbReference>
<proteinExistence type="predicted"/>
<feature type="compositionally biased region" description="Basic and acidic residues" evidence="1">
    <location>
        <begin position="30"/>
        <end position="49"/>
    </location>
</feature>
<evidence type="ECO:0000313" key="3">
    <source>
        <dbReference type="Proteomes" id="UP001500610"/>
    </source>
</evidence>
<sequence>MSDEYERQNGPSAPRRDGTRTPSGPTACRAKRDVLGEGRVRRPENGSVA</sequence>
<accession>A0ABP9HZN1</accession>
<protein>
    <submittedName>
        <fullName evidence="2">Uncharacterized protein</fullName>
    </submittedName>
</protein>
<feature type="region of interest" description="Disordered" evidence="1">
    <location>
        <begin position="1"/>
        <end position="49"/>
    </location>
</feature>
<gene>
    <name evidence="2" type="ORF">GCM10023257_22930</name>
</gene>
<keyword evidence="3" id="KW-1185">Reference proteome</keyword>
<reference evidence="3" key="1">
    <citation type="journal article" date="2019" name="Int. J. Syst. Evol. Microbiol.">
        <title>The Global Catalogue of Microorganisms (GCM) 10K type strain sequencing project: providing services to taxonomists for standard genome sequencing and annotation.</title>
        <authorList>
            <consortium name="The Broad Institute Genomics Platform"/>
            <consortium name="The Broad Institute Genome Sequencing Center for Infectious Disease"/>
            <person name="Wu L."/>
            <person name="Ma J."/>
        </authorList>
    </citation>
    <scope>NUCLEOTIDE SEQUENCE [LARGE SCALE GENOMIC DNA]</scope>
    <source>
        <strain evidence="3">JCM 17657</strain>
    </source>
</reference>
<evidence type="ECO:0000256" key="1">
    <source>
        <dbReference type="SAM" id="MobiDB-lite"/>
    </source>
</evidence>
<comment type="caution">
    <text evidence="2">The sequence shown here is derived from an EMBL/GenBank/DDBJ whole genome shotgun (WGS) entry which is preliminary data.</text>
</comment>